<dbReference type="Pfam" id="PF00694">
    <property type="entry name" value="Aconitase_C"/>
    <property type="match status" value="1"/>
</dbReference>
<dbReference type="EMBL" id="AZCN01000003">
    <property type="protein sequence ID" value="KRK19143.1"/>
    <property type="molecule type" value="Genomic_DNA"/>
</dbReference>
<dbReference type="HAMAP" id="MF_01031">
    <property type="entry name" value="LeuD_type1"/>
    <property type="match status" value="1"/>
</dbReference>
<dbReference type="Proteomes" id="UP000051181">
    <property type="component" value="Unassembled WGS sequence"/>
</dbReference>
<evidence type="ECO:0000256" key="6">
    <source>
        <dbReference type="ARBA" id="ARBA00022430"/>
    </source>
</evidence>
<dbReference type="InterPro" id="IPR004431">
    <property type="entry name" value="3-IsopropMal_deHydase_ssu"/>
</dbReference>
<protein>
    <recommendedName>
        <fullName evidence="10">3-isopropylmalate dehydratase small subunit</fullName>
        <ecNumber evidence="10">4.2.1.33</ecNumber>
    </recommendedName>
    <alternativeName>
        <fullName evidence="10">Alpha-IPM isomerase</fullName>
        <shortName evidence="10">IPMI</shortName>
    </alternativeName>
    <alternativeName>
        <fullName evidence="10">Isopropylmalate isomerase</fullName>
    </alternativeName>
</protein>
<comment type="pathway">
    <text evidence="3 10">Amino-acid biosynthesis; L-leucine biosynthesis; L-leucine from 3-methyl-2-oxobutanoate: step 2/4.</text>
</comment>
<dbReference type="EC" id="4.2.1.33" evidence="10"/>
<dbReference type="SUPFAM" id="SSF52016">
    <property type="entry name" value="LeuD/IlvD-like"/>
    <property type="match status" value="1"/>
</dbReference>
<evidence type="ECO:0000256" key="3">
    <source>
        <dbReference type="ARBA" id="ARBA00004729"/>
    </source>
</evidence>
<dbReference type="PATRIC" id="fig|913848.6.peg.1218"/>
<reference evidence="12 13" key="1">
    <citation type="journal article" date="2015" name="Genome Announc.">
        <title>Expanding the biotechnology potential of lactobacilli through comparative genomics of 213 strains and associated genera.</title>
        <authorList>
            <person name="Sun Z."/>
            <person name="Harris H.M."/>
            <person name="McCann A."/>
            <person name="Guo C."/>
            <person name="Argimon S."/>
            <person name="Zhang W."/>
            <person name="Yang X."/>
            <person name="Jeffery I.B."/>
            <person name="Cooney J.C."/>
            <person name="Kagawa T.F."/>
            <person name="Liu W."/>
            <person name="Song Y."/>
            <person name="Salvetti E."/>
            <person name="Wrobel A."/>
            <person name="Rasinkangas P."/>
            <person name="Parkhill J."/>
            <person name="Rea M.C."/>
            <person name="O'Sullivan O."/>
            <person name="Ritari J."/>
            <person name="Douillard F.P."/>
            <person name="Paul Ross R."/>
            <person name="Yang R."/>
            <person name="Briner A.E."/>
            <person name="Felis G.E."/>
            <person name="de Vos W.M."/>
            <person name="Barrangou R."/>
            <person name="Klaenhammer T.R."/>
            <person name="Caufield P.W."/>
            <person name="Cui Y."/>
            <person name="Zhang H."/>
            <person name="O'Toole P.W."/>
        </authorList>
    </citation>
    <scope>NUCLEOTIDE SEQUENCE [LARGE SCALE GENOMIC DNA]</scope>
    <source>
        <strain evidence="12 13">DSM 20001</strain>
    </source>
</reference>
<dbReference type="UniPathway" id="UPA00048">
    <property type="reaction ID" value="UER00071"/>
</dbReference>
<dbReference type="NCBIfam" id="NF002458">
    <property type="entry name" value="PRK01641.1"/>
    <property type="match status" value="1"/>
</dbReference>
<dbReference type="Gene3D" id="3.20.19.10">
    <property type="entry name" value="Aconitase, domain 4"/>
    <property type="match status" value="1"/>
</dbReference>
<dbReference type="CDD" id="cd01577">
    <property type="entry name" value="IPMI_Swivel"/>
    <property type="match status" value="1"/>
</dbReference>
<evidence type="ECO:0000313" key="13">
    <source>
        <dbReference type="Proteomes" id="UP000051181"/>
    </source>
</evidence>
<dbReference type="eggNOG" id="COG0066">
    <property type="taxonomic scope" value="Bacteria"/>
</dbReference>
<keyword evidence="6 10" id="KW-0432">Leucine biosynthesis</keyword>
<sequence>MKGGIIMEAIKIETGKSVALMRNDIDTDQIIPKQFLKNILKTGYGIHAFYDWRYLKESGRPNPDFILNKPSSKGATILVTGNNFGCGSSREHAAWAIKDWGFKVIIAGGYSDIFYMNCTKNGLLPIVLPQAARDILAKATPEETITVDLEHQKVKYNDHEFAFDINPTWKEKFINGIDDIDLTMSHEQEIEAFEAQIPSFG</sequence>
<comment type="caution">
    <text evidence="12">The sequence shown here is derived from an EMBL/GenBank/DDBJ whole genome shotgun (WGS) entry which is preliminary data.</text>
</comment>
<dbReference type="PANTHER" id="PTHR43345">
    <property type="entry name" value="3-ISOPROPYLMALATE DEHYDRATASE SMALL SUBUNIT 2-RELATED-RELATED"/>
    <property type="match status" value="1"/>
</dbReference>
<evidence type="ECO:0000256" key="4">
    <source>
        <dbReference type="ARBA" id="ARBA00009845"/>
    </source>
</evidence>
<dbReference type="AlphaFoldDB" id="A0A0R1FKI1"/>
<proteinExistence type="inferred from homology"/>
<dbReference type="NCBIfam" id="TIGR00171">
    <property type="entry name" value="leuD"/>
    <property type="match status" value="1"/>
</dbReference>
<comment type="similarity">
    <text evidence="4 10">Belongs to the LeuD family. LeuD type 1 subfamily.</text>
</comment>
<comment type="function">
    <text evidence="2 10">Catalyzes the isomerization between 2-isopropylmalate and 3-isopropylmalate, via the formation of 2-isopropylmaleate.</text>
</comment>
<evidence type="ECO:0000256" key="8">
    <source>
        <dbReference type="ARBA" id="ARBA00023239"/>
    </source>
</evidence>
<evidence type="ECO:0000256" key="9">
    <source>
        <dbReference type="ARBA" id="ARBA00023304"/>
    </source>
</evidence>
<dbReference type="PANTHER" id="PTHR43345:SF5">
    <property type="entry name" value="3-ISOPROPYLMALATE DEHYDRATASE SMALL SUBUNIT"/>
    <property type="match status" value="1"/>
</dbReference>
<keyword evidence="8 10" id="KW-0456">Lyase</keyword>
<evidence type="ECO:0000259" key="11">
    <source>
        <dbReference type="Pfam" id="PF00694"/>
    </source>
</evidence>
<comment type="catalytic activity">
    <reaction evidence="1 10">
        <text>(2R,3S)-3-isopropylmalate = (2S)-2-isopropylmalate</text>
        <dbReference type="Rhea" id="RHEA:32287"/>
        <dbReference type="ChEBI" id="CHEBI:1178"/>
        <dbReference type="ChEBI" id="CHEBI:35121"/>
        <dbReference type="EC" id="4.2.1.33"/>
    </reaction>
</comment>
<keyword evidence="7 10" id="KW-0028">Amino-acid biosynthesis</keyword>
<keyword evidence="9 10" id="KW-0100">Branched-chain amino acid biosynthesis</keyword>
<dbReference type="GO" id="GO:0009098">
    <property type="term" value="P:L-leucine biosynthetic process"/>
    <property type="evidence" value="ECO:0007669"/>
    <property type="project" value="UniProtKB-UniRule"/>
</dbReference>
<feature type="domain" description="Aconitase A/isopropylmalate dehydratase small subunit swivel" evidence="11">
    <location>
        <begin position="7"/>
        <end position="130"/>
    </location>
</feature>
<dbReference type="InterPro" id="IPR015928">
    <property type="entry name" value="Aconitase/3IPM_dehydase_swvl"/>
</dbReference>
<dbReference type="GO" id="GO:0009316">
    <property type="term" value="C:3-isopropylmalate dehydratase complex"/>
    <property type="evidence" value="ECO:0007669"/>
    <property type="project" value="InterPro"/>
</dbReference>
<gene>
    <name evidence="10" type="primary">leuD</name>
    <name evidence="12" type="ORF">FD22_GL001181</name>
</gene>
<name>A0A0R1FKI1_9LACO</name>
<dbReference type="InterPro" id="IPR050075">
    <property type="entry name" value="LeuD"/>
</dbReference>
<dbReference type="InterPro" id="IPR033940">
    <property type="entry name" value="IPMI_Swivel"/>
</dbReference>
<evidence type="ECO:0000256" key="7">
    <source>
        <dbReference type="ARBA" id="ARBA00022605"/>
    </source>
</evidence>
<accession>A0A0R1FKI1</accession>
<evidence type="ECO:0000256" key="5">
    <source>
        <dbReference type="ARBA" id="ARBA00011271"/>
    </source>
</evidence>
<dbReference type="InterPro" id="IPR000573">
    <property type="entry name" value="AconitaseA/IPMdHydase_ssu_swvl"/>
</dbReference>
<organism evidence="12 13">
    <name type="scientific">Loigolactobacillus coryniformis subsp. coryniformis KCTC 3167 = DSM 20001</name>
    <dbReference type="NCBI Taxonomy" id="913848"/>
    <lineage>
        <taxon>Bacteria</taxon>
        <taxon>Bacillati</taxon>
        <taxon>Bacillota</taxon>
        <taxon>Bacilli</taxon>
        <taxon>Lactobacillales</taxon>
        <taxon>Lactobacillaceae</taxon>
        <taxon>Loigolactobacillus</taxon>
    </lineage>
</organism>
<evidence type="ECO:0000313" key="12">
    <source>
        <dbReference type="EMBL" id="KRK19143.1"/>
    </source>
</evidence>
<evidence type="ECO:0000256" key="10">
    <source>
        <dbReference type="HAMAP-Rule" id="MF_01031"/>
    </source>
</evidence>
<evidence type="ECO:0000256" key="2">
    <source>
        <dbReference type="ARBA" id="ARBA00002695"/>
    </source>
</evidence>
<comment type="subunit">
    <text evidence="5 10">Heterodimer of LeuC and LeuD.</text>
</comment>
<evidence type="ECO:0000256" key="1">
    <source>
        <dbReference type="ARBA" id="ARBA00000491"/>
    </source>
</evidence>
<dbReference type="GO" id="GO:0003861">
    <property type="term" value="F:3-isopropylmalate dehydratase activity"/>
    <property type="evidence" value="ECO:0007669"/>
    <property type="project" value="UniProtKB-UniRule"/>
</dbReference>
<dbReference type="FunFam" id="3.20.19.10:FF:000003">
    <property type="entry name" value="3-isopropylmalate dehydratase small subunit"/>
    <property type="match status" value="1"/>
</dbReference>